<dbReference type="AlphaFoldDB" id="A0A2J6PV73"/>
<gene>
    <name evidence="2" type="ORF">NA56DRAFT_751858</name>
</gene>
<reference evidence="2 3" key="1">
    <citation type="submission" date="2016-05" db="EMBL/GenBank/DDBJ databases">
        <title>A degradative enzymes factory behind the ericoid mycorrhizal symbiosis.</title>
        <authorList>
            <consortium name="DOE Joint Genome Institute"/>
            <person name="Martino E."/>
            <person name="Morin E."/>
            <person name="Grelet G."/>
            <person name="Kuo A."/>
            <person name="Kohler A."/>
            <person name="Daghino S."/>
            <person name="Barry K."/>
            <person name="Choi C."/>
            <person name="Cichocki N."/>
            <person name="Clum A."/>
            <person name="Copeland A."/>
            <person name="Hainaut M."/>
            <person name="Haridas S."/>
            <person name="Labutti K."/>
            <person name="Lindquist E."/>
            <person name="Lipzen A."/>
            <person name="Khouja H.-R."/>
            <person name="Murat C."/>
            <person name="Ohm R."/>
            <person name="Olson A."/>
            <person name="Spatafora J."/>
            <person name="Veneault-Fourrey C."/>
            <person name="Henrissat B."/>
            <person name="Grigoriev I."/>
            <person name="Martin F."/>
            <person name="Perotto S."/>
        </authorList>
    </citation>
    <scope>NUCLEOTIDE SEQUENCE [LARGE SCALE GENOMIC DNA]</scope>
    <source>
        <strain evidence="2 3">UAMH 7357</strain>
    </source>
</reference>
<dbReference type="InterPro" id="IPR024311">
    <property type="entry name" value="Lipocalin-like"/>
</dbReference>
<evidence type="ECO:0000313" key="2">
    <source>
        <dbReference type="EMBL" id="PMD17826.1"/>
    </source>
</evidence>
<sequence length="165" mass="18338">MTLTASQARERLIGAWNLLSFHTTPTTSSGPTTHQPMGAAPLGRLLTTADGWISTFGNDPSNMIDPSTPWITASDAELSLVARCIMSYIRRYQIFVKEEEVRLSTHVHVSVDPSWVETQQERTVELKVEKGRELVVLRPVEDIPAPDGGKGSAVLIWEKIQIDER</sequence>
<organism evidence="2 3">
    <name type="scientific">Hyaloscypha hepaticicola</name>
    <dbReference type="NCBI Taxonomy" id="2082293"/>
    <lineage>
        <taxon>Eukaryota</taxon>
        <taxon>Fungi</taxon>
        <taxon>Dikarya</taxon>
        <taxon>Ascomycota</taxon>
        <taxon>Pezizomycotina</taxon>
        <taxon>Leotiomycetes</taxon>
        <taxon>Helotiales</taxon>
        <taxon>Hyaloscyphaceae</taxon>
        <taxon>Hyaloscypha</taxon>
    </lineage>
</organism>
<dbReference type="Proteomes" id="UP000235672">
    <property type="component" value="Unassembled WGS sequence"/>
</dbReference>
<feature type="domain" description="Lipocalin-like" evidence="1">
    <location>
        <begin position="13"/>
        <end position="160"/>
    </location>
</feature>
<evidence type="ECO:0000313" key="3">
    <source>
        <dbReference type="Proteomes" id="UP000235672"/>
    </source>
</evidence>
<keyword evidence="3" id="KW-1185">Reference proteome</keyword>
<dbReference type="EMBL" id="KZ613497">
    <property type="protein sequence ID" value="PMD17826.1"/>
    <property type="molecule type" value="Genomic_DNA"/>
</dbReference>
<name>A0A2J6PV73_9HELO</name>
<protein>
    <recommendedName>
        <fullName evidence="1">Lipocalin-like domain-containing protein</fullName>
    </recommendedName>
</protein>
<proteinExistence type="predicted"/>
<dbReference type="OrthoDB" id="3904217at2759"/>
<accession>A0A2J6PV73</accession>
<dbReference type="Pfam" id="PF13924">
    <property type="entry name" value="Lipocalin_5"/>
    <property type="match status" value="1"/>
</dbReference>
<evidence type="ECO:0000259" key="1">
    <source>
        <dbReference type="Pfam" id="PF13924"/>
    </source>
</evidence>